<dbReference type="PANTHER" id="PTHR33495:SF2">
    <property type="entry name" value="ANTI-SIGMA FACTOR ANTAGONIST TM_1081-RELATED"/>
    <property type="match status" value="1"/>
</dbReference>
<dbReference type="EMBL" id="JAERQM010000005">
    <property type="protein sequence ID" value="MBU8545603.1"/>
    <property type="molecule type" value="Genomic_DNA"/>
</dbReference>
<dbReference type="InterPro" id="IPR002645">
    <property type="entry name" value="STAS_dom"/>
</dbReference>
<name>A0ABS6HD56_9PROT</name>
<dbReference type="NCBIfam" id="TIGR00377">
    <property type="entry name" value="ant_ant_sig"/>
    <property type="match status" value="1"/>
</dbReference>
<gene>
    <name evidence="2" type="ORF">JJQ90_17895</name>
</gene>
<comment type="caution">
    <text evidence="2">The sequence shown here is derived from an EMBL/GenBank/DDBJ whole genome shotgun (WGS) entry which is preliminary data.</text>
</comment>
<proteinExistence type="predicted"/>
<dbReference type="PROSITE" id="PS50801">
    <property type="entry name" value="STAS"/>
    <property type="match status" value="1"/>
</dbReference>
<dbReference type="Pfam" id="PF01740">
    <property type="entry name" value="STAS"/>
    <property type="match status" value="1"/>
</dbReference>
<dbReference type="CDD" id="cd07043">
    <property type="entry name" value="STAS_anti-anti-sigma_factors"/>
    <property type="match status" value="1"/>
</dbReference>
<dbReference type="RefSeq" id="WP_216877608.1">
    <property type="nucleotide sequence ID" value="NZ_JAERQM010000005.1"/>
</dbReference>
<evidence type="ECO:0000313" key="2">
    <source>
        <dbReference type="EMBL" id="MBU8545603.1"/>
    </source>
</evidence>
<evidence type="ECO:0000259" key="1">
    <source>
        <dbReference type="PROSITE" id="PS50801"/>
    </source>
</evidence>
<keyword evidence="3" id="KW-1185">Reference proteome</keyword>
<accession>A0ABS6HD56</accession>
<protein>
    <submittedName>
        <fullName evidence="2">STAS domain-containing protein</fullName>
    </submittedName>
</protein>
<evidence type="ECO:0000313" key="3">
    <source>
        <dbReference type="Proteomes" id="UP000689967"/>
    </source>
</evidence>
<dbReference type="Proteomes" id="UP000689967">
    <property type="component" value="Unassembled WGS sequence"/>
</dbReference>
<organism evidence="2 3">
    <name type="scientific">Falsiroseomonas oleicola</name>
    <dbReference type="NCBI Taxonomy" id="2801474"/>
    <lineage>
        <taxon>Bacteria</taxon>
        <taxon>Pseudomonadati</taxon>
        <taxon>Pseudomonadota</taxon>
        <taxon>Alphaproteobacteria</taxon>
        <taxon>Acetobacterales</taxon>
        <taxon>Roseomonadaceae</taxon>
        <taxon>Falsiroseomonas</taxon>
    </lineage>
</organism>
<dbReference type="InterPro" id="IPR003658">
    <property type="entry name" value="Anti-sigma_ant"/>
</dbReference>
<reference evidence="2 3" key="1">
    <citation type="submission" date="2021-01" db="EMBL/GenBank/DDBJ databases">
        <title>Roseomonas sp. nov, a bacterium isolated from an oil production mixture in Yumen Oilfield.</title>
        <authorList>
            <person name="Wu D."/>
        </authorList>
    </citation>
    <scope>NUCLEOTIDE SEQUENCE [LARGE SCALE GENOMIC DNA]</scope>
    <source>
        <strain evidence="2 3">ROY-5-3</strain>
    </source>
</reference>
<dbReference type="PANTHER" id="PTHR33495">
    <property type="entry name" value="ANTI-SIGMA FACTOR ANTAGONIST TM_1081-RELATED-RELATED"/>
    <property type="match status" value="1"/>
</dbReference>
<feature type="domain" description="STAS" evidence="1">
    <location>
        <begin position="1"/>
        <end position="109"/>
    </location>
</feature>
<sequence length="111" mass="11545">MDVTTEQHGGAVIHRVSGRIDTGTAADAERKLTAEVRQGGRVAMDMSQVAYVSSAGLRVVLMAAKLAKANRGAVSLFGLQAPVREVFTMSGFDKVVTIRDDQASALAAVGG</sequence>